<dbReference type="EMBL" id="JH711576">
    <property type="protein sequence ID" value="EIW83133.1"/>
    <property type="molecule type" value="Genomic_DNA"/>
</dbReference>
<evidence type="ECO:0000256" key="3">
    <source>
        <dbReference type="SAM" id="MobiDB-lite"/>
    </source>
</evidence>
<dbReference type="InterPro" id="IPR001138">
    <property type="entry name" value="Zn2Cys6_DnaBD"/>
</dbReference>
<dbReference type="AlphaFoldDB" id="A0A5M3MVH3"/>
<name>A0A5M3MVH3_CONPW</name>
<dbReference type="SMART" id="SM00066">
    <property type="entry name" value="GAL4"/>
    <property type="match status" value="1"/>
</dbReference>
<comment type="caution">
    <text evidence="5">The sequence shown here is derived from an EMBL/GenBank/DDBJ whole genome shotgun (WGS) entry which is preliminary data.</text>
</comment>
<dbReference type="PROSITE" id="PS50048">
    <property type="entry name" value="ZN2_CY6_FUNGAL_2"/>
    <property type="match status" value="1"/>
</dbReference>
<dbReference type="Proteomes" id="UP000053558">
    <property type="component" value="Unassembled WGS sequence"/>
</dbReference>
<feature type="compositionally biased region" description="Polar residues" evidence="3">
    <location>
        <begin position="196"/>
        <end position="221"/>
    </location>
</feature>
<evidence type="ECO:0000256" key="2">
    <source>
        <dbReference type="ARBA" id="ARBA00023242"/>
    </source>
</evidence>
<keyword evidence="6" id="KW-1185">Reference proteome</keyword>
<comment type="subcellular location">
    <subcellularLocation>
        <location evidence="1">Nucleus</location>
    </subcellularLocation>
</comment>
<organism evidence="5 6">
    <name type="scientific">Coniophora puteana (strain RWD-64-598)</name>
    <name type="common">Brown rot fungus</name>
    <dbReference type="NCBI Taxonomy" id="741705"/>
    <lineage>
        <taxon>Eukaryota</taxon>
        <taxon>Fungi</taxon>
        <taxon>Dikarya</taxon>
        <taxon>Basidiomycota</taxon>
        <taxon>Agaricomycotina</taxon>
        <taxon>Agaricomycetes</taxon>
        <taxon>Agaricomycetidae</taxon>
        <taxon>Boletales</taxon>
        <taxon>Coniophorineae</taxon>
        <taxon>Coniophoraceae</taxon>
        <taxon>Coniophora</taxon>
    </lineage>
</organism>
<evidence type="ECO:0000313" key="6">
    <source>
        <dbReference type="Proteomes" id="UP000053558"/>
    </source>
</evidence>
<reference evidence="6" key="1">
    <citation type="journal article" date="2012" name="Science">
        <title>The Paleozoic origin of enzymatic lignin decomposition reconstructed from 31 fungal genomes.</title>
        <authorList>
            <person name="Floudas D."/>
            <person name="Binder M."/>
            <person name="Riley R."/>
            <person name="Barry K."/>
            <person name="Blanchette R.A."/>
            <person name="Henrissat B."/>
            <person name="Martinez A.T."/>
            <person name="Otillar R."/>
            <person name="Spatafora J.W."/>
            <person name="Yadav J.S."/>
            <person name="Aerts A."/>
            <person name="Benoit I."/>
            <person name="Boyd A."/>
            <person name="Carlson A."/>
            <person name="Copeland A."/>
            <person name="Coutinho P.M."/>
            <person name="de Vries R.P."/>
            <person name="Ferreira P."/>
            <person name="Findley K."/>
            <person name="Foster B."/>
            <person name="Gaskell J."/>
            <person name="Glotzer D."/>
            <person name="Gorecki P."/>
            <person name="Heitman J."/>
            <person name="Hesse C."/>
            <person name="Hori C."/>
            <person name="Igarashi K."/>
            <person name="Jurgens J.A."/>
            <person name="Kallen N."/>
            <person name="Kersten P."/>
            <person name="Kohler A."/>
            <person name="Kuees U."/>
            <person name="Kumar T.K.A."/>
            <person name="Kuo A."/>
            <person name="LaButti K."/>
            <person name="Larrondo L.F."/>
            <person name="Lindquist E."/>
            <person name="Ling A."/>
            <person name="Lombard V."/>
            <person name="Lucas S."/>
            <person name="Lundell T."/>
            <person name="Martin R."/>
            <person name="McLaughlin D.J."/>
            <person name="Morgenstern I."/>
            <person name="Morin E."/>
            <person name="Murat C."/>
            <person name="Nagy L.G."/>
            <person name="Nolan M."/>
            <person name="Ohm R.A."/>
            <person name="Patyshakuliyeva A."/>
            <person name="Rokas A."/>
            <person name="Ruiz-Duenas F.J."/>
            <person name="Sabat G."/>
            <person name="Salamov A."/>
            <person name="Samejima M."/>
            <person name="Schmutz J."/>
            <person name="Slot J.C."/>
            <person name="St John F."/>
            <person name="Stenlid J."/>
            <person name="Sun H."/>
            <person name="Sun S."/>
            <person name="Syed K."/>
            <person name="Tsang A."/>
            <person name="Wiebenga A."/>
            <person name="Young D."/>
            <person name="Pisabarro A."/>
            <person name="Eastwood D.C."/>
            <person name="Martin F."/>
            <person name="Cullen D."/>
            <person name="Grigoriev I.V."/>
            <person name="Hibbett D.S."/>
        </authorList>
    </citation>
    <scope>NUCLEOTIDE SEQUENCE [LARGE SCALE GENOMIC DNA]</scope>
    <source>
        <strain evidence="6">RWD-64-598 SS2</strain>
    </source>
</reference>
<feature type="region of interest" description="Disordered" evidence="3">
    <location>
        <begin position="1"/>
        <end position="53"/>
    </location>
</feature>
<dbReference type="Pfam" id="PF11951">
    <property type="entry name" value="Fungal_trans_2"/>
    <property type="match status" value="1"/>
</dbReference>
<sequence length="658" mass="71931">MSGTFAYSSPSTYISPSNYFPPQPHEHAHSQLVAPSSRAAEPPQRKRPKYTRSKTGCLTCRVKKIKCDETKPNCMRCTHGQRDCTWPEGVPSRKKGSPQQSRRSSADGRPSTADSNSLSEPSAPPTRDNTPPSRGQLELPPVVTRRSSDPFATIPPLTTDSDLSRRQMPPPGYSLQHSNSHNNVLNVIPELSSYPSQQRYDPAYSSNSLQSSRLPNGNHSQALPLRPLGHSGSTSSSQWGQPHLVHSIDPIEPYFQSIQERNLIRHYCDKSLSIIMAVPSENPIVAANIPLVLNQPPGADPPAEALRLALLGVAAIHQSFLMSRSGTAHGAEHMLRVAHSYRMNSKQLLAQACMTPAGAHSDASLAASLAIALMDIFNGGRNWAKNMDLAKTLVNVRGGPAALLAQRSSTDGLPAGPIRTRLLLEILAVYDLAACLASGEEPTILNAASESWWSQDNEVSFSYAEQVFGMSRGFIPVLAEVVTFISRALHGSARISEVAQGGDSEEADLTTECHRYYNVLETWVDDRDHQISARVHTGNNIYKKTAQILLLRDVLKASATDPIVKSCSDAIVSMLAECTTSKMGVDLIWPAIVASSHAFGSSRTRATRIFSEFRSQCCFEVDSAERIVQEVWRRLDEGLPNADWRSVMKDSQTSLLLL</sequence>
<feature type="compositionally biased region" description="Polar residues" evidence="3">
    <location>
        <begin position="231"/>
        <end position="240"/>
    </location>
</feature>
<dbReference type="PROSITE" id="PS00463">
    <property type="entry name" value="ZN2_CY6_FUNGAL_1"/>
    <property type="match status" value="1"/>
</dbReference>
<evidence type="ECO:0000259" key="4">
    <source>
        <dbReference type="PROSITE" id="PS50048"/>
    </source>
</evidence>
<keyword evidence="2" id="KW-0539">Nucleus</keyword>
<dbReference type="PANTHER" id="PTHR37534">
    <property type="entry name" value="TRANSCRIPTIONAL ACTIVATOR PROTEIN UGA3"/>
    <property type="match status" value="1"/>
</dbReference>
<dbReference type="InterPro" id="IPR021858">
    <property type="entry name" value="Fun_TF"/>
</dbReference>
<gene>
    <name evidence="5" type="ORF">CONPUDRAFT_101759</name>
</gene>
<evidence type="ECO:0000256" key="1">
    <source>
        <dbReference type="ARBA" id="ARBA00004123"/>
    </source>
</evidence>
<dbReference type="SUPFAM" id="SSF57701">
    <property type="entry name" value="Zn2/Cys6 DNA-binding domain"/>
    <property type="match status" value="1"/>
</dbReference>
<dbReference type="Pfam" id="PF00172">
    <property type="entry name" value="Zn_clus"/>
    <property type="match status" value="1"/>
</dbReference>
<dbReference type="GeneID" id="19198317"/>
<feature type="region of interest" description="Disordered" evidence="3">
    <location>
        <begin position="78"/>
        <end position="180"/>
    </location>
</feature>
<protein>
    <recommendedName>
        <fullName evidence="4">Zn(2)-C6 fungal-type domain-containing protein</fullName>
    </recommendedName>
</protein>
<dbReference type="GO" id="GO:0005634">
    <property type="term" value="C:nucleus"/>
    <property type="evidence" value="ECO:0007669"/>
    <property type="project" value="UniProtKB-SubCell"/>
</dbReference>
<dbReference type="GO" id="GO:0008270">
    <property type="term" value="F:zinc ion binding"/>
    <property type="evidence" value="ECO:0007669"/>
    <property type="project" value="InterPro"/>
</dbReference>
<accession>A0A5M3MVH3</accession>
<feature type="compositionally biased region" description="Polar residues" evidence="3">
    <location>
        <begin position="1"/>
        <end position="20"/>
    </location>
</feature>
<dbReference type="CDD" id="cd00067">
    <property type="entry name" value="GAL4"/>
    <property type="match status" value="1"/>
</dbReference>
<dbReference type="OrthoDB" id="5419315at2759"/>
<dbReference type="KEGG" id="cput:CONPUDRAFT_101759"/>
<feature type="region of interest" description="Disordered" evidence="3">
    <location>
        <begin position="196"/>
        <end position="241"/>
    </location>
</feature>
<feature type="domain" description="Zn(2)-C6 fungal-type" evidence="4">
    <location>
        <begin position="56"/>
        <end position="86"/>
    </location>
</feature>
<dbReference type="InterPro" id="IPR036864">
    <property type="entry name" value="Zn2-C6_fun-type_DNA-bd_sf"/>
</dbReference>
<dbReference type="PANTHER" id="PTHR37534:SF20">
    <property type="entry name" value="PRO1A C6 ZINK-FINGER PROTEIN"/>
    <property type="match status" value="1"/>
</dbReference>
<evidence type="ECO:0000313" key="5">
    <source>
        <dbReference type="EMBL" id="EIW83133.1"/>
    </source>
</evidence>
<dbReference type="OMA" id="LIRHYCD"/>
<proteinExistence type="predicted"/>
<dbReference type="GO" id="GO:0000981">
    <property type="term" value="F:DNA-binding transcription factor activity, RNA polymerase II-specific"/>
    <property type="evidence" value="ECO:0007669"/>
    <property type="project" value="InterPro"/>
</dbReference>
<dbReference type="RefSeq" id="XP_007766978.1">
    <property type="nucleotide sequence ID" value="XM_007768788.1"/>
</dbReference>
<dbReference type="Gene3D" id="4.10.240.10">
    <property type="entry name" value="Zn(2)-C6 fungal-type DNA-binding domain"/>
    <property type="match status" value="1"/>
</dbReference>